<evidence type="ECO:0000313" key="2">
    <source>
        <dbReference type="Proteomes" id="UP000184339"/>
    </source>
</evidence>
<organism evidence="1 2">
    <name type="scientific">Duganella sacchari</name>
    <dbReference type="NCBI Taxonomy" id="551987"/>
    <lineage>
        <taxon>Bacteria</taxon>
        <taxon>Pseudomonadati</taxon>
        <taxon>Pseudomonadota</taxon>
        <taxon>Betaproteobacteria</taxon>
        <taxon>Burkholderiales</taxon>
        <taxon>Oxalobacteraceae</taxon>
        <taxon>Telluria group</taxon>
        <taxon>Duganella</taxon>
    </lineage>
</organism>
<dbReference type="STRING" id="551987.SAMN05192549_12029"/>
<sequence>MDTFIHILGLSNILKSFPRKLDFFSKTGLLSSRSLEKLNRIRNKMEHEYADPNLAEIDAYFDLASGFIHSLEGYIFMLGSHKEQEWERKDIPDKVALRIKLNQTPPQITFQIAGGRTITFDAKHFDTYLQGLEIYFLICRATALLSADYVIYKLNRNKSPNTGGRYSR</sequence>
<dbReference type="AlphaFoldDB" id="A0A1M7RD59"/>
<proteinExistence type="predicted"/>
<evidence type="ECO:0000313" key="1">
    <source>
        <dbReference type="EMBL" id="SHN44101.1"/>
    </source>
</evidence>
<protein>
    <submittedName>
        <fullName evidence="1">Uncharacterized protein</fullName>
    </submittedName>
</protein>
<accession>A0A1M7RD59</accession>
<name>A0A1M7RD59_9BURK</name>
<reference evidence="2" key="1">
    <citation type="submission" date="2016-11" db="EMBL/GenBank/DDBJ databases">
        <authorList>
            <person name="Varghese N."/>
            <person name="Submissions S."/>
        </authorList>
    </citation>
    <scope>NUCLEOTIDE SEQUENCE [LARGE SCALE GENOMIC DNA]</scope>
    <source>
        <strain evidence="2">Sac-22</strain>
    </source>
</reference>
<dbReference type="Proteomes" id="UP000184339">
    <property type="component" value="Unassembled WGS sequence"/>
</dbReference>
<dbReference type="EMBL" id="FRCX01000020">
    <property type="protein sequence ID" value="SHN44101.1"/>
    <property type="molecule type" value="Genomic_DNA"/>
</dbReference>
<keyword evidence="2" id="KW-1185">Reference proteome</keyword>
<gene>
    <name evidence="1" type="ORF">SAMN05192549_12029</name>
</gene>